<proteinExistence type="predicted"/>
<keyword evidence="3" id="KW-1185">Reference proteome</keyword>
<organism evidence="2 3">
    <name type="scientific">Prescottella agglutinans</name>
    <dbReference type="NCBI Taxonomy" id="1644129"/>
    <lineage>
        <taxon>Bacteria</taxon>
        <taxon>Bacillati</taxon>
        <taxon>Actinomycetota</taxon>
        <taxon>Actinomycetes</taxon>
        <taxon>Mycobacteriales</taxon>
        <taxon>Nocardiaceae</taxon>
        <taxon>Prescottella</taxon>
    </lineage>
</organism>
<dbReference type="SUPFAM" id="SSF52540">
    <property type="entry name" value="P-loop containing nucleoside triphosphate hydrolases"/>
    <property type="match status" value="1"/>
</dbReference>
<feature type="compositionally biased region" description="Basic residues" evidence="1">
    <location>
        <begin position="217"/>
        <end position="226"/>
    </location>
</feature>
<evidence type="ECO:0000313" key="3">
    <source>
        <dbReference type="Proteomes" id="UP001160334"/>
    </source>
</evidence>
<sequence>MSGFELLGRIAADIGGAARQALDAATPPIRIQVVGRAGVGRTAAAGVLGRAGFAPVTESSAVDAPGAADPVIDGDVVVYVLSGAPRTPDIDALKRAPRDATVVLVNKADLLGSWGAALRIAADCEAETGLRTLPSVAREPAPGTPDGVQDAVAAVAACVRVVQARRSRVALKTVAEAAARGPERDVLETYLRSDEAVQLTAHAAEASDDGVADRRRRELARRRLHARTQPATPLDVR</sequence>
<feature type="region of interest" description="Disordered" evidence="1">
    <location>
        <begin position="202"/>
        <end position="237"/>
    </location>
</feature>
<evidence type="ECO:0000256" key="1">
    <source>
        <dbReference type="SAM" id="MobiDB-lite"/>
    </source>
</evidence>
<dbReference type="EMBL" id="JARXVC010000003">
    <property type="protein sequence ID" value="MDH6280425.1"/>
    <property type="molecule type" value="Genomic_DNA"/>
</dbReference>
<gene>
    <name evidence="2" type="ORF">M2280_001637</name>
</gene>
<protein>
    <recommendedName>
        <fullName evidence="4">G domain-containing protein</fullName>
    </recommendedName>
</protein>
<reference evidence="2 3" key="1">
    <citation type="submission" date="2023-04" db="EMBL/GenBank/DDBJ databases">
        <title>Forest soil microbial communities from Buena Vista Peninsula, Colon Province, Panama.</title>
        <authorList>
            <person name="Bouskill N."/>
        </authorList>
    </citation>
    <scope>NUCLEOTIDE SEQUENCE [LARGE SCALE GENOMIC DNA]</scope>
    <source>
        <strain evidence="2 3">CFH S0262</strain>
    </source>
</reference>
<evidence type="ECO:0008006" key="4">
    <source>
        <dbReference type="Google" id="ProtNLM"/>
    </source>
</evidence>
<name>A0ABT6M7Y5_9NOCA</name>
<evidence type="ECO:0000313" key="2">
    <source>
        <dbReference type="EMBL" id="MDH6280425.1"/>
    </source>
</evidence>
<dbReference type="Proteomes" id="UP001160334">
    <property type="component" value="Unassembled WGS sequence"/>
</dbReference>
<dbReference type="RefSeq" id="WP_280759758.1">
    <property type="nucleotide sequence ID" value="NZ_JARXVC010000003.1"/>
</dbReference>
<accession>A0ABT6M7Y5</accession>
<dbReference type="InterPro" id="IPR027417">
    <property type="entry name" value="P-loop_NTPase"/>
</dbReference>
<comment type="caution">
    <text evidence="2">The sequence shown here is derived from an EMBL/GenBank/DDBJ whole genome shotgun (WGS) entry which is preliminary data.</text>
</comment>